<proteinExistence type="predicted"/>
<dbReference type="AlphaFoldDB" id="A0A2R6P7D5"/>
<evidence type="ECO:0000256" key="1">
    <source>
        <dbReference type="SAM" id="MobiDB-lite"/>
    </source>
</evidence>
<dbReference type="OMA" id="ILHWLFK"/>
<feature type="region of interest" description="Disordered" evidence="1">
    <location>
        <begin position="31"/>
        <end position="58"/>
    </location>
</feature>
<keyword evidence="2" id="KW-0436">Ligase</keyword>
<keyword evidence="3" id="KW-1185">Reference proteome</keyword>
<reference evidence="3" key="2">
    <citation type="journal article" date="2018" name="BMC Genomics">
        <title>A manually annotated Actinidia chinensis var. chinensis (kiwifruit) genome highlights the challenges associated with draft genomes and gene prediction in plants.</title>
        <authorList>
            <person name="Pilkington S.M."/>
            <person name="Crowhurst R."/>
            <person name="Hilario E."/>
            <person name="Nardozza S."/>
            <person name="Fraser L."/>
            <person name="Peng Y."/>
            <person name="Gunaseelan K."/>
            <person name="Simpson R."/>
            <person name="Tahir J."/>
            <person name="Deroles S.C."/>
            <person name="Templeton K."/>
            <person name="Luo Z."/>
            <person name="Davy M."/>
            <person name="Cheng C."/>
            <person name="McNeilage M."/>
            <person name="Scaglione D."/>
            <person name="Liu Y."/>
            <person name="Zhang Q."/>
            <person name="Datson P."/>
            <person name="De Silva N."/>
            <person name="Gardiner S.E."/>
            <person name="Bassett H."/>
            <person name="Chagne D."/>
            <person name="McCallum J."/>
            <person name="Dzierzon H."/>
            <person name="Deng C."/>
            <person name="Wang Y.Y."/>
            <person name="Barron L."/>
            <person name="Manako K."/>
            <person name="Bowen J."/>
            <person name="Foster T.M."/>
            <person name="Erridge Z.A."/>
            <person name="Tiffin H."/>
            <person name="Waite C.N."/>
            <person name="Davies K.M."/>
            <person name="Grierson E.P."/>
            <person name="Laing W.A."/>
            <person name="Kirk R."/>
            <person name="Chen X."/>
            <person name="Wood M."/>
            <person name="Montefiori M."/>
            <person name="Brummell D.A."/>
            <person name="Schwinn K.E."/>
            <person name="Catanach A."/>
            <person name="Fullerton C."/>
            <person name="Li D."/>
            <person name="Meiyalaghan S."/>
            <person name="Nieuwenhuizen N."/>
            <person name="Read N."/>
            <person name="Prakash R."/>
            <person name="Hunter D."/>
            <person name="Zhang H."/>
            <person name="McKenzie M."/>
            <person name="Knabel M."/>
            <person name="Harris A."/>
            <person name="Allan A.C."/>
            <person name="Gleave A."/>
            <person name="Chen A."/>
            <person name="Janssen B.J."/>
            <person name="Plunkett B."/>
            <person name="Ampomah-Dwamena C."/>
            <person name="Voogd C."/>
            <person name="Leif D."/>
            <person name="Lafferty D."/>
            <person name="Souleyre E.J.F."/>
            <person name="Varkonyi-Gasic E."/>
            <person name="Gambi F."/>
            <person name="Hanley J."/>
            <person name="Yao J.L."/>
            <person name="Cheung J."/>
            <person name="David K.M."/>
            <person name="Warren B."/>
            <person name="Marsh K."/>
            <person name="Snowden K.C."/>
            <person name="Lin-Wang K."/>
            <person name="Brian L."/>
            <person name="Martinez-Sanchez M."/>
            <person name="Wang M."/>
            <person name="Ileperuma N."/>
            <person name="Macnee N."/>
            <person name="Campin R."/>
            <person name="McAtee P."/>
            <person name="Drummond R.S.M."/>
            <person name="Espley R.V."/>
            <person name="Ireland H.S."/>
            <person name="Wu R."/>
            <person name="Atkinson R.G."/>
            <person name="Karunairetnam S."/>
            <person name="Bulley S."/>
            <person name="Chunkath S."/>
            <person name="Hanley Z."/>
            <person name="Storey R."/>
            <person name="Thrimawithana A.H."/>
            <person name="Thomson S."/>
            <person name="David C."/>
            <person name="Testolin R."/>
            <person name="Huang H."/>
            <person name="Hellens R.P."/>
            <person name="Schaffer R.J."/>
        </authorList>
    </citation>
    <scope>NUCLEOTIDE SEQUENCE [LARGE SCALE GENOMIC DNA]</scope>
    <source>
        <strain evidence="3">cv. Red5</strain>
    </source>
</reference>
<organism evidence="2 3">
    <name type="scientific">Actinidia chinensis var. chinensis</name>
    <name type="common">Chinese soft-hair kiwi</name>
    <dbReference type="NCBI Taxonomy" id="1590841"/>
    <lineage>
        <taxon>Eukaryota</taxon>
        <taxon>Viridiplantae</taxon>
        <taxon>Streptophyta</taxon>
        <taxon>Embryophyta</taxon>
        <taxon>Tracheophyta</taxon>
        <taxon>Spermatophyta</taxon>
        <taxon>Magnoliopsida</taxon>
        <taxon>eudicotyledons</taxon>
        <taxon>Gunneridae</taxon>
        <taxon>Pentapetalae</taxon>
        <taxon>asterids</taxon>
        <taxon>Ericales</taxon>
        <taxon>Actinidiaceae</taxon>
        <taxon>Actinidia</taxon>
    </lineage>
</organism>
<dbReference type="EMBL" id="NKQK01000028">
    <property type="protein sequence ID" value="PSR86375.1"/>
    <property type="molecule type" value="Genomic_DNA"/>
</dbReference>
<evidence type="ECO:0000313" key="2">
    <source>
        <dbReference type="EMBL" id="PSR86375.1"/>
    </source>
</evidence>
<dbReference type="OrthoDB" id="1889663at2759"/>
<reference evidence="2 3" key="1">
    <citation type="submission" date="2017-07" db="EMBL/GenBank/DDBJ databases">
        <title>An improved, manually edited Actinidia chinensis var. chinensis (kiwifruit) genome highlights the challenges associated with draft genomes and gene prediction in plants.</title>
        <authorList>
            <person name="Pilkington S."/>
            <person name="Crowhurst R."/>
            <person name="Hilario E."/>
            <person name="Nardozza S."/>
            <person name="Fraser L."/>
            <person name="Peng Y."/>
            <person name="Gunaseelan K."/>
            <person name="Simpson R."/>
            <person name="Tahir J."/>
            <person name="Deroles S."/>
            <person name="Templeton K."/>
            <person name="Luo Z."/>
            <person name="Davy M."/>
            <person name="Cheng C."/>
            <person name="Mcneilage M."/>
            <person name="Scaglione D."/>
            <person name="Liu Y."/>
            <person name="Zhang Q."/>
            <person name="Datson P."/>
            <person name="De Silva N."/>
            <person name="Gardiner S."/>
            <person name="Bassett H."/>
            <person name="Chagne D."/>
            <person name="Mccallum J."/>
            <person name="Dzierzon H."/>
            <person name="Deng C."/>
            <person name="Wang Y.-Y."/>
            <person name="Barron N."/>
            <person name="Manako K."/>
            <person name="Bowen J."/>
            <person name="Foster T."/>
            <person name="Erridge Z."/>
            <person name="Tiffin H."/>
            <person name="Waite C."/>
            <person name="Davies K."/>
            <person name="Grierson E."/>
            <person name="Laing W."/>
            <person name="Kirk R."/>
            <person name="Chen X."/>
            <person name="Wood M."/>
            <person name="Montefiori M."/>
            <person name="Brummell D."/>
            <person name="Schwinn K."/>
            <person name="Catanach A."/>
            <person name="Fullerton C."/>
            <person name="Li D."/>
            <person name="Meiyalaghan S."/>
            <person name="Nieuwenhuizen N."/>
            <person name="Read N."/>
            <person name="Prakash R."/>
            <person name="Hunter D."/>
            <person name="Zhang H."/>
            <person name="Mckenzie M."/>
            <person name="Knabel M."/>
            <person name="Harris A."/>
            <person name="Allan A."/>
            <person name="Chen A."/>
            <person name="Janssen B."/>
            <person name="Plunkett B."/>
            <person name="Dwamena C."/>
            <person name="Voogd C."/>
            <person name="Leif D."/>
            <person name="Lafferty D."/>
            <person name="Souleyre E."/>
            <person name="Varkonyi-Gasic E."/>
            <person name="Gambi F."/>
            <person name="Hanley J."/>
            <person name="Yao J.-L."/>
            <person name="Cheung J."/>
            <person name="David K."/>
            <person name="Warren B."/>
            <person name="Marsh K."/>
            <person name="Snowden K."/>
            <person name="Lin-Wang K."/>
            <person name="Brian L."/>
            <person name="Martinez-Sanchez M."/>
            <person name="Wang M."/>
            <person name="Ileperuma N."/>
            <person name="Macnee N."/>
            <person name="Campin R."/>
            <person name="Mcatee P."/>
            <person name="Drummond R."/>
            <person name="Espley R."/>
            <person name="Ireland H."/>
            <person name="Wu R."/>
            <person name="Atkinson R."/>
            <person name="Karunairetnam S."/>
            <person name="Bulley S."/>
            <person name="Chunkath S."/>
            <person name="Hanley Z."/>
            <person name="Storey R."/>
            <person name="Thrimawithana A."/>
            <person name="Thomson S."/>
            <person name="David C."/>
            <person name="Testolin R."/>
        </authorList>
    </citation>
    <scope>NUCLEOTIDE SEQUENCE [LARGE SCALE GENOMIC DNA]</scope>
    <source>
        <strain evidence="3">cv. Red5</strain>
        <tissue evidence="2">Young leaf</tissue>
    </source>
</reference>
<dbReference type="FunCoup" id="A0A2R6P7D5">
    <property type="interactions" value="52"/>
</dbReference>
<feature type="compositionally biased region" description="Basic and acidic residues" evidence="1">
    <location>
        <begin position="47"/>
        <end position="58"/>
    </location>
</feature>
<dbReference type="Gramene" id="PSR86375">
    <property type="protein sequence ID" value="PSR86375"/>
    <property type="gene ID" value="CEY00_Acc31998"/>
</dbReference>
<name>A0A2R6P7D5_ACTCC</name>
<sequence>MKMKKEDNARGLGIGLKADSGNKVLLVTSMTLSSSSDKKGQSGTEVDNDHKPNGDKTKTISRMKELLRRAAVAKSEKAGKYLSRKVLQLRNRTVLKAIPDDDQLSNESPNISFRWDLESCSTTSSTYSATSMVSSKNDQLLNFPSLNSTPLRDTETYTSRLGNWITTDSEYVVLEL</sequence>
<dbReference type="PANTHER" id="PTHR36038:SF3">
    <property type="entry name" value="OVATE FAMILY PROTEIN"/>
    <property type="match status" value="1"/>
</dbReference>
<dbReference type="GO" id="GO:0016874">
    <property type="term" value="F:ligase activity"/>
    <property type="evidence" value="ECO:0007669"/>
    <property type="project" value="UniProtKB-KW"/>
</dbReference>
<protein>
    <submittedName>
        <fullName evidence="2">Arginine--tRNA ligase</fullName>
    </submittedName>
</protein>
<dbReference type="Proteomes" id="UP000241394">
    <property type="component" value="Chromosome LG28"/>
</dbReference>
<gene>
    <name evidence="2" type="ORF">CEY00_Acc31998</name>
</gene>
<dbReference type="PANTHER" id="PTHR36038">
    <property type="entry name" value="OS06G0102750 PROTEIN"/>
    <property type="match status" value="1"/>
</dbReference>
<accession>A0A2R6P7D5</accession>
<evidence type="ECO:0000313" key="3">
    <source>
        <dbReference type="Proteomes" id="UP000241394"/>
    </source>
</evidence>
<comment type="caution">
    <text evidence="2">The sequence shown here is derived from an EMBL/GenBank/DDBJ whole genome shotgun (WGS) entry which is preliminary data.</text>
</comment>
<dbReference type="InParanoid" id="A0A2R6P7D5"/>